<comment type="caution">
    <text evidence="1">The sequence shown here is derived from an EMBL/GenBank/DDBJ whole genome shotgun (WGS) entry which is preliminary data.</text>
</comment>
<name>A0A9N9CAT6_9GLOM</name>
<dbReference type="OrthoDB" id="2442370at2759"/>
<evidence type="ECO:0000313" key="1">
    <source>
        <dbReference type="EMBL" id="CAG8592418.1"/>
    </source>
</evidence>
<sequence>MNASKVVTKTSKQNQRKKLRRYAEFRKQAVMTTNERITSNNEDIDTLVPEIFYQPEKTGLGADFTLPYQAYFTFIRWVVIDKLLLSPLARREITRRHRNQPKTRKMTTEEIRNYILLEWISEDFLPSDLKPSNLRHSSIYTDPRFTFQEKFLEKRCQRLVVREMLNQKLLPPNSVKPGTFTLNLNTLSSDYLNIVSDVIQKNLYEGEFNDNKKSLPPQSIQQILTSSEIPTNFMELLESEVFNRTSLDTEYPTLQKNPLALVESPMEKLLWKNFALWGCFVIAQDKSLERYIHETFLRHPSDKLYIAKESTTTVARGTNLKGYQHIFNPQCIVNTFGETIVDLFNFYNQIVIENVRMVVDQYYQHTLTHPSHQSKQFAKDLIEHFGSFADSNNLPYTTANTASSHCEEHQKCVRNLLQGLQPISGAVNKYLKTTYPILYSKMEKLDLGSNFGSLFADYDLDWDSNEDEPLPKYLPPTLGSGDEVKLKNHRRMNVDLERARKGLPARYKK</sequence>
<reference evidence="1" key="1">
    <citation type="submission" date="2021-06" db="EMBL/GenBank/DDBJ databases">
        <authorList>
            <person name="Kallberg Y."/>
            <person name="Tangrot J."/>
            <person name="Rosling A."/>
        </authorList>
    </citation>
    <scope>NUCLEOTIDE SEQUENCE</scope>
    <source>
        <strain evidence="1">CL551</strain>
    </source>
</reference>
<gene>
    <name evidence="1" type="ORF">AMORRO_LOCUS7406</name>
</gene>
<dbReference type="Proteomes" id="UP000789342">
    <property type="component" value="Unassembled WGS sequence"/>
</dbReference>
<accession>A0A9N9CAT6</accession>
<dbReference type="AlphaFoldDB" id="A0A9N9CAT6"/>
<organism evidence="1 2">
    <name type="scientific">Acaulospora morrowiae</name>
    <dbReference type="NCBI Taxonomy" id="94023"/>
    <lineage>
        <taxon>Eukaryota</taxon>
        <taxon>Fungi</taxon>
        <taxon>Fungi incertae sedis</taxon>
        <taxon>Mucoromycota</taxon>
        <taxon>Glomeromycotina</taxon>
        <taxon>Glomeromycetes</taxon>
        <taxon>Diversisporales</taxon>
        <taxon>Acaulosporaceae</taxon>
        <taxon>Acaulospora</taxon>
    </lineage>
</organism>
<protein>
    <submittedName>
        <fullName evidence="1">7575_t:CDS:1</fullName>
    </submittedName>
</protein>
<keyword evidence="2" id="KW-1185">Reference proteome</keyword>
<evidence type="ECO:0000313" key="2">
    <source>
        <dbReference type="Proteomes" id="UP000789342"/>
    </source>
</evidence>
<proteinExistence type="predicted"/>
<dbReference type="EMBL" id="CAJVPV010005538">
    <property type="protein sequence ID" value="CAG8592418.1"/>
    <property type="molecule type" value="Genomic_DNA"/>
</dbReference>